<sequence>QFHSPLALLDTAVRYNLDLPASVPGQSGVDRHPLRKLYIAQAPLDSLPKALQEDVPTPRLVQEVGRGDLYGSSIWLGLEPTYTPLHRDPNPNLFVQLCGSKIVRLLPPDDGEQVYATVQARLGRSSGNSRIRGVEMMAGEERALLYDDVWEVRRAGEIQKRVMLQADLAPGDALFIPQGWWHSVKSTLTDGRLNGSVNWWFR</sequence>
<dbReference type="EMBL" id="MU032351">
    <property type="protein sequence ID" value="KAF3761568.1"/>
    <property type="molecule type" value="Genomic_DNA"/>
</dbReference>
<dbReference type="GeneID" id="63832963"/>
<dbReference type="AlphaFoldDB" id="A0A9P5CK11"/>
<dbReference type="InterPro" id="IPR041667">
    <property type="entry name" value="Cupin_8"/>
</dbReference>
<feature type="non-terminal residue" evidence="2">
    <location>
        <position position="1"/>
    </location>
</feature>
<proteinExistence type="predicted"/>
<accession>A0A9P5CK11</accession>
<evidence type="ECO:0000313" key="3">
    <source>
        <dbReference type="Proteomes" id="UP000803844"/>
    </source>
</evidence>
<dbReference type="Pfam" id="PF13621">
    <property type="entry name" value="Cupin_8"/>
    <property type="match status" value="1"/>
</dbReference>
<dbReference type="OrthoDB" id="263283at2759"/>
<feature type="domain" description="JmjC" evidence="1">
    <location>
        <begin position="21"/>
        <end position="202"/>
    </location>
</feature>
<dbReference type="RefSeq" id="XP_040772547.1">
    <property type="nucleotide sequence ID" value="XM_040915834.1"/>
</dbReference>
<feature type="non-terminal residue" evidence="2">
    <location>
        <position position="202"/>
    </location>
</feature>
<dbReference type="InterPro" id="IPR003347">
    <property type="entry name" value="JmjC_dom"/>
</dbReference>
<dbReference type="Gene3D" id="2.60.120.650">
    <property type="entry name" value="Cupin"/>
    <property type="match status" value="1"/>
</dbReference>
<protein>
    <submittedName>
        <fullName evidence="2">Clavaminate synthase-like protein</fullName>
    </submittedName>
</protein>
<gene>
    <name evidence="2" type="ORF">M406DRAFT_230375</name>
</gene>
<name>A0A9P5CK11_CRYP1</name>
<comment type="caution">
    <text evidence="2">The sequence shown here is derived from an EMBL/GenBank/DDBJ whole genome shotgun (WGS) entry which is preliminary data.</text>
</comment>
<dbReference type="SUPFAM" id="SSF51197">
    <property type="entry name" value="Clavaminate synthase-like"/>
    <property type="match status" value="1"/>
</dbReference>
<dbReference type="PANTHER" id="PTHR12461">
    <property type="entry name" value="HYPOXIA-INDUCIBLE FACTOR 1 ALPHA INHIBITOR-RELATED"/>
    <property type="match status" value="1"/>
</dbReference>
<keyword evidence="3" id="KW-1185">Reference proteome</keyword>
<evidence type="ECO:0000259" key="1">
    <source>
        <dbReference type="PROSITE" id="PS51184"/>
    </source>
</evidence>
<dbReference type="PANTHER" id="PTHR12461:SF105">
    <property type="entry name" value="HYPOXIA-INDUCIBLE FACTOR 1-ALPHA INHIBITOR"/>
    <property type="match status" value="1"/>
</dbReference>
<dbReference type="PROSITE" id="PS51184">
    <property type="entry name" value="JMJC"/>
    <property type="match status" value="1"/>
</dbReference>
<evidence type="ECO:0000313" key="2">
    <source>
        <dbReference type="EMBL" id="KAF3761568.1"/>
    </source>
</evidence>
<organism evidence="2 3">
    <name type="scientific">Cryphonectria parasitica (strain ATCC 38755 / EP155)</name>
    <dbReference type="NCBI Taxonomy" id="660469"/>
    <lineage>
        <taxon>Eukaryota</taxon>
        <taxon>Fungi</taxon>
        <taxon>Dikarya</taxon>
        <taxon>Ascomycota</taxon>
        <taxon>Pezizomycotina</taxon>
        <taxon>Sordariomycetes</taxon>
        <taxon>Sordariomycetidae</taxon>
        <taxon>Diaporthales</taxon>
        <taxon>Cryphonectriaceae</taxon>
        <taxon>Cryphonectria-Endothia species complex</taxon>
        <taxon>Cryphonectria</taxon>
    </lineage>
</organism>
<dbReference type="Proteomes" id="UP000803844">
    <property type="component" value="Unassembled WGS sequence"/>
</dbReference>
<reference evidence="2" key="1">
    <citation type="journal article" date="2020" name="Phytopathology">
        <title>Genome sequence of the chestnut blight fungus Cryphonectria parasitica EP155: A fundamental resource for an archetypical invasive plant pathogen.</title>
        <authorList>
            <person name="Crouch J.A."/>
            <person name="Dawe A."/>
            <person name="Aerts A."/>
            <person name="Barry K."/>
            <person name="Churchill A.C.L."/>
            <person name="Grimwood J."/>
            <person name="Hillman B."/>
            <person name="Milgroom M.G."/>
            <person name="Pangilinan J."/>
            <person name="Smith M."/>
            <person name="Salamov A."/>
            <person name="Schmutz J."/>
            <person name="Yadav J."/>
            <person name="Grigoriev I.V."/>
            <person name="Nuss D."/>
        </authorList>
    </citation>
    <scope>NUCLEOTIDE SEQUENCE</scope>
    <source>
        <strain evidence="2">EP155</strain>
    </source>
</reference>